<dbReference type="EMBL" id="LXQA010003099">
    <property type="protein sequence ID" value="MCH82018.1"/>
    <property type="molecule type" value="Genomic_DNA"/>
</dbReference>
<dbReference type="AlphaFoldDB" id="A0A392M5L8"/>
<accession>A0A392M5L8</accession>
<sequence>MPVRIRKEVVRIQREFLWGGVRGGKKVSWIKWSVVCKAKSKGGLGVRDVSLVNLSLLAKWRWRLLLPGRALWKDVLVAKYGDHIIHNVDWSGFRTPSSGSNWWKDICSLDSVLESKNWLVESVARKLGNGLSTSFWLTKWIGDAPLSVLFPRLFSLSNFRDSTVGDLCICHGDAWTWSFSWRRALFQWEEALVVLLRELLAPVTLSLEVEDKWSWVPDPDGVFSVKSAYNLLVEELWIEDDLDEDVAVIFDHIWESPAPSKVIAFSWQLLYDRIPTRSNLDVRGIFVSDAPWECVGCVGRVETSIHLFLHCPSAMMVWYDIFRWLGVVIVIPHSLFSLFEVLRGSARNAKVRQGFLLIWHATLWSIWKARNSSIFANGSFSPKEIVDEIKEVSWKWSLDRLKVAPSLFYEWTWDPGECLLR</sequence>
<evidence type="ECO:0000313" key="3">
    <source>
        <dbReference type="Proteomes" id="UP000265520"/>
    </source>
</evidence>
<dbReference type="PANTHER" id="PTHR33116:SF78">
    <property type="entry name" value="OS12G0587133 PROTEIN"/>
    <property type="match status" value="1"/>
</dbReference>
<protein>
    <submittedName>
        <fullName evidence="2">Ribonuclease H protein</fullName>
    </submittedName>
</protein>
<comment type="caution">
    <text evidence="2">The sequence shown here is derived from an EMBL/GenBank/DDBJ whole genome shotgun (WGS) entry which is preliminary data.</text>
</comment>
<evidence type="ECO:0000313" key="2">
    <source>
        <dbReference type="EMBL" id="MCH82018.1"/>
    </source>
</evidence>
<name>A0A392M5L8_9FABA</name>
<keyword evidence="3" id="KW-1185">Reference proteome</keyword>
<dbReference type="InterPro" id="IPR026960">
    <property type="entry name" value="RVT-Znf"/>
</dbReference>
<dbReference type="PANTHER" id="PTHR33116">
    <property type="entry name" value="REVERSE TRANSCRIPTASE ZINC-BINDING DOMAIN-CONTAINING PROTEIN-RELATED-RELATED"/>
    <property type="match status" value="1"/>
</dbReference>
<gene>
    <name evidence="2" type="ORF">A2U01_0002814</name>
</gene>
<dbReference type="Proteomes" id="UP000265520">
    <property type="component" value="Unassembled WGS sequence"/>
</dbReference>
<feature type="domain" description="Reverse transcriptase zinc-binding" evidence="1">
    <location>
        <begin position="223"/>
        <end position="318"/>
    </location>
</feature>
<proteinExistence type="predicted"/>
<dbReference type="Pfam" id="PF13966">
    <property type="entry name" value="zf-RVT"/>
    <property type="match status" value="1"/>
</dbReference>
<reference evidence="2 3" key="1">
    <citation type="journal article" date="2018" name="Front. Plant Sci.">
        <title>Red Clover (Trifolium pratense) and Zigzag Clover (T. medium) - A Picture of Genomic Similarities and Differences.</title>
        <authorList>
            <person name="Dluhosova J."/>
            <person name="Istvanek J."/>
            <person name="Nedelnik J."/>
            <person name="Repkova J."/>
        </authorList>
    </citation>
    <scope>NUCLEOTIDE SEQUENCE [LARGE SCALE GENOMIC DNA]</scope>
    <source>
        <strain evidence="3">cv. 10/8</strain>
        <tissue evidence="2">Leaf</tissue>
    </source>
</reference>
<organism evidence="2 3">
    <name type="scientific">Trifolium medium</name>
    <dbReference type="NCBI Taxonomy" id="97028"/>
    <lineage>
        <taxon>Eukaryota</taxon>
        <taxon>Viridiplantae</taxon>
        <taxon>Streptophyta</taxon>
        <taxon>Embryophyta</taxon>
        <taxon>Tracheophyta</taxon>
        <taxon>Spermatophyta</taxon>
        <taxon>Magnoliopsida</taxon>
        <taxon>eudicotyledons</taxon>
        <taxon>Gunneridae</taxon>
        <taxon>Pentapetalae</taxon>
        <taxon>rosids</taxon>
        <taxon>fabids</taxon>
        <taxon>Fabales</taxon>
        <taxon>Fabaceae</taxon>
        <taxon>Papilionoideae</taxon>
        <taxon>50 kb inversion clade</taxon>
        <taxon>NPAAA clade</taxon>
        <taxon>Hologalegina</taxon>
        <taxon>IRL clade</taxon>
        <taxon>Trifolieae</taxon>
        <taxon>Trifolium</taxon>
    </lineage>
</organism>
<evidence type="ECO:0000259" key="1">
    <source>
        <dbReference type="Pfam" id="PF13966"/>
    </source>
</evidence>